<feature type="transmembrane region" description="Helical" evidence="6">
    <location>
        <begin position="245"/>
        <end position="267"/>
    </location>
</feature>
<dbReference type="InterPro" id="IPR051784">
    <property type="entry name" value="Nod_factor_ABC_transporter"/>
</dbReference>
<dbReference type="Pfam" id="PF01061">
    <property type="entry name" value="ABC2_membrane"/>
    <property type="match status" value="1"/>
</dbReference>
<dbReference type="PIRSF" id="PIRSF006648">
    <property type="entry name" value="DrrB"/>
    <property type="match status" value="1"/>
</dbReference>
<feature type="transmembrane region" description="Helical" evidence="6">
    <location>
        <begin position="161"/>
        <end position="184"/>
    </location>
</feature>
<dbReference type="PANTHER" id="PTHR43229:SF2">
    <property type="entry name" value="NODULATION PROTEIN J"/>
    <property type="match status" value="1"/>
</dbReference>
<feature type="transmembrane region" description="Helical" evidence="6">
    <location>
        <begin position="130"/>
        <end position="149"/>
    </location>
</feature>
<reference evidence="9" key="1">
    <citation type="journal article" date="2019" name="Int. J. Syst. Evol. Microbiol.">
        <title>The Global Catalogue of Microorganisms (GCM) 10K type strain sequencing project: providing services to taxonomists for standard genome sequencing and annotation.</title>
        <authorList>
            <consortium name="The Broad Institute Genomics Platform"/>
            <consortium name="The Broad Institute Genome Sequencing Center for Infectious Disease"/>
            <person name="Wu L."/>
            <person name="Ma J."/>
        </authorList>
    </citation>
    <scope>NUCLEOTIDE SEQUENCE [LARGE SCALE GENOMIC DNA]</scope>
    <source>
        <strain evidence="9">JCM 17810</strain>
    </source>
</reference>
<dbReference type="Proteomes" id="UP001500622">
    <property type="component" value="Unassembled WGS sequence"/>
</dbReference>
<keyword evidence="6" id="KW-1003">Cell membrane</keyword>
<comment type="similarity">
    <text evidence="6">Belongs to the ABC-2 integral membrane protein family.</text>
</comment>
<sequence>MSATALAAPAPVAPVRRRPGDAIADVALFTRRGIRHQLRSLDALLLNVLLPVLLMTMFVYVFGGALSTGGSGLDYVDYVVPGVVLLTAGYGAANTAQSVAGDMVTGIVDRFRSLPVADWAVPAGHVVASVAKNLVTTAIVLAVAFAVGFRPDAGLVDWLGVVALVVLYVLAMTWLATVVGLVAGSVESASAFSFFVLFLPYLSSAFVPVETMPTVLRAFAEHQPITPLTDSLRGLLLDMPIGDNGWIAVLWCVGIMLVAAPLSAMLFRRRAGR</sequence>
<comment type="subcellular location">
    <subcellularLocation>
        <location evidence="6">Cell membrane</location>
        <topology evidence="6">Multi-pass membrane protein</topology>
    </subcellularLocation>
    <subcellularLocation>
        <location evidence="1">Membrane</location>
        <topology evidence="1">Multi-pass membrane protein</topology>
    </subcellularLocation>
</comment>
<keyword evidence="3 6" id="KW-1133">Transmembrane helix</keyword>
<feature type="transmembrane region" description="Helical" evidence="6">
    <location>
        <begin position="41"/>
        <end position="63"/>
    </location>
</feature>
<evidence type="ECO:0000256" key="4">
    <source>
        <dbReference type="ARBA" id="ARBA00023136"/>
    </source>
</evidence>
<name>A0ABP8LI90_9MICO</name>
<keyword evidence="6" id="KW-0813">Transport</keyword>
<keyword evidence="9" id="KW-1185">Reference proteome</keyword>
<organism evidence="8 9">
    <name type="scientific">Georgenia halophila</name>
    <dbReference type="NCBI Taxonomy" id="620889"/>
    <lineage>
        <taxon>Bacteria</taxon>
        <taxon>Bacillati</taxon>
        <taxon>Actinomycetota</taxon>
        <taxon>Actinomycetes</taxon>
        <taxon>Micrococcales</taxon>
        <taxon>Bogoriellaceae</taxon>
        <taxon>Georgenia</taxon>
    </lineage>
</organism>
<proteinExistence type="inferred from homology"/>
<accession>A0ABP8LI90</accession>
<evidence type="ECO:0000256" key="3">
    <source>
        <dbReference type="ARBA" id="ARBA00022989"/>
    </source>
</evidence>
<evidence type="ECO:0000259" key="7">
    <source>
        <dbReference type="PROSITE" id="PS51012"/>
    </source>
</evidence>
<feature type="domain" description="ABC transmembrane type-2" evidence="7">
    <location>
        <begin position="42"/>
        <end position="270"/>
    </location>
</feature>
<feature type="transmembrane region" description="Helical" evidence="6">
    <location>
        <begin position="191"/>
        <end position="209"/>
    </location>
</feature>
<comment type="caution">
    <text evidence="8">The sequence shown here is derived from an EMBL/GenBank/DDBJ whole genome shotgun (WGS) entry which is preliminary data.</text>
</comment>
<keyword evidence="4 6" id="KW-0472">Membrane</keyword>
<dbReference type="InterPro" id="IPR047817">
    <property type="entry name" value="ABC2_TM_bact-type"/>
</dbReference>
<keyword evidence="5" id="KW-0046">Antibiotic resistance</keyword>
<evidence type="ECO:0000313" key="8">
    <source>
        <dbReference type="EMBL" id="GAA4429459.1"/>
    </source>
</evidence>
<gene>
    <name evidence="8" type="primary">lieB_2</name>
    <name evidence="8" type="ORF">GCM10023169_31840</name>
</gene>
<evidence type="ECO:0000313" key="9">
    <source>
        <dbReference type="Proteomes" id="UP001500622"/>
    </source>
</evidence>
<protein>
    <recommendedName>
        <fullName evidence="6">Transport permease protein</fullName>
    </recommendedName>
</protein>
<keyword evidence="2 6" id="KW-0812">Transmembrane</keyword>
<dbReference type="PROSITE" id="PS51012">
    <property type="entry name" value="ABC_TM2"/>
    <property type="match status" value="1"/>
</dbReference>
<dbReference type="RefSeq" id="WP_345217250.1">
    <property type="nucleotide sequence ID" value="NZ_BAABGN010000012.1"/>
</dbReference>
<dbReference type="InterPro" id="IPR000412">
    <property type="entry name" value="ABC_2_transport"/>
</dbReference>
<evidence type="ECO:0000256" key="5">
    <source>
        <dbReference type="ARBA" id="ARBA00023251"/>
    </source>
</evidence>
<evidence type="ECO:0000256" key="6">
    <source>
        <dbReference type="RuleBase" id="RU361157"/>
    </source>
</evidence>
<evidence type="ECO:0000256" key="2">
    <source>
        <dbReference type="ARBA" id="ARBA00022692"/>
    </source>
</evidence>
<evidence type="ECO:0000256" key="1">
    <source>
        <dbReference type="ARBA" id="ARBA00004141"/>
    </source>
</evidence>
<dbReference type="EMBL" id="BAABGN010000012">
    <property type="protein sequence ID" value="GAA4429459.1"/>
    <property type="molecule type" value="Genomic_DNA"/>
</dbReference>
<dbReference type="InterPro" id="IPR013525">
    <property type="entry name" value="ABC2_TM"/>
</dbReference>
<feature type="transmembrane region" description="Helical" evidence="6">
    <location>
        <begin position="75"/>
        <end position="93"/>
    </location>
</feature>
<dbReference type="PANTHER" id="PTHR43229">
    <property type="entry name" value="NODULATION PROTEIN J"/>
    <property type="match status" value="1"/>
</dbReference>